<keyword evidence="13" id="KW-0560">Oxidoreductase</keyword>
<comment type="cofactor">
    <cofactor evidence="1">
        <name>FAD</name>
        <dbReference type="ChEBI" id="CHEBI:57692"/>
    </cofactor>
</comment>
<keyword evidence="9" id="KW-0274">FAD</keyword>
<comment type="subcellular location">
    <subcellularLocation>
        <location evidence="3">Cytoplasm</location>
    </subcellularLocation>
</comment>
<keyword evidence="14" id="KW-0131">Cell cycle</keyword>
<sequence length="336" mass="36856">MTIERNVPLSAHTSFRVGGPADFFCSIKTESNLQEAVTFAKNNSLDFALLGEGSNVLVPDSGFRGLVAKMEMRGTMLREKGDSVFFDAAAGESWDSVVDLACSKNIFGLENLSFIPGTAGAGPVQNIGAYGSEIGEVIVSVSVIDLKSGEKKEMTANDCAFEYRHSIFKTEAGRSSVITKITLQLETKGRVNIGYKDLKEYFKDSYSSRLSPQDVREAVIKIRTAKLPDWKIVPTAGSFFKNPIIAIEKAAELKERFPEMPQFEFGGDRIKIPLAWILDKVLNLRGFAVGAARLFERQPLAIVAESGAVTKDIEVLASEVEKKVFEIVGIKIEREV</sequence>
<accession>A0A1G2N8Q6</accession>
<evidence type="ECO:0000256" key="17">
    <source>
        <dbReference type="NCBIfam" id="TIGR00179"/>
    </source>
</evidence>
<dbReference type="SUPFAM" id="SSF56194">
    <property type="entry name" value="Uridine diphospho-N-Acetylenolpyruvylglucosamine reductase, MurB, C-terminal domain"/>
    <property type="match status" value="1"/>
</dbReference>
<dbReference type="PROSITE" id="PS51387">
    <property type="entry name" value="FAD_PCMH"/>
    <property type="match status" value="1"/>
</dbReference>
<dbReference type="Pfam" id="PF01565">
    <property type="entry name" value="FAD_binding_4"/>
    <property type="match status" value="1"/>
</dbReference>
<dbReference type="SUPFAM" id="SSF56176">
    <property type="entry name" value="FAD-binding/transporter-associated domain-like"/>
    <property type="match status" value="1"/>
</dbReference>
<keyword evidence="6" id="KW-0963">Cytoplasm</keyword>
<keyword evidence="12" id="KW-0573">Peptidoglycan synthesis</keyword>
<dbReference type="EC" id="1.3.1.98" evidence="5 17"/>
<evidence type="ECO:0000256" key="3">
    <source>
        <dbReference type="ARBA" id="ARBA00004496"/>
    </source>
</evidence>
<evidence type="ECO:0000256" key="6">
    <source>
        <dbReference type="ARBA" id="ARBA00022490"/>
    </source>
</evidence>
<dbReference type="GO" id="GO:0071555">
    <property type="term" value="P:cell wall organization"/>
    <property type="evidence" value="ECO:0007669"/>
    <property type="project" value="UniProtKB-KW"/>
</dbReference>
<dbReference type="UniPathway" id="UPA00219"/>
<dbReference type="Gene3D" id="3.30.43.10">
    <property type="entry name" value="Uridine Diphospho-n-acetylenolpyruvylglucosamine Reductase, domain 2"/>
    <property type="match status" value="1"/>
</dbReference>
<dbReference type="PANTHER" id="PTHR21071:SF4">
    <property type="entry name" value="UDP-N-ACETYLENOLPYRUVOYLGLUCOSAMINE REDUCTASE"/>
    <property type="match status" value="1"/>
</dbReference>
<dbReference type="InterPro" id="IPR036635">
    <property type="entry name" value="MurB_C_sf"/>
</dbReference>
<evidence type="ECO:0000256" key="14">
    <source>
        <dbReference type="ARBA" id="ARBA00023306"/>
    </source>
</evidence>
<dbReference type="HAMAP" id="MF_00037">
    <property type="entry name" value="MurB"/>
    <property type="match status" value="1"/>
</dbReference>
<name>A0A1G2N8Q6_9BACT</name>
<dbReference type="GO" id="GO:0009252">
    <property type="term" value="P:peptidoglycan biosynthetic process"/>
    <property type="evidence" value="ECO:0007669"/>
    <property type="project" value="UniProtKB-UniRule"/>
</dbReference>
<dbReference type="InterPro" id="IPR003170">
    <property type="entry name" value="MurB"/>
</dbReference>
<evidence type="ECO:0000256" key="16">
    <source>
        <dbReference type="ARBA" id="ARBA00048914"/>
    </source>
</evidence>
<dbReference type="GO" id="GO:0005829">
    <property type="term" value="C:cytosol"/>
    <property type="evidence" value="ECO:0007669"/>
    <property type="project" value="TreeGrafter"/>
</dbReference>
<evidence type="ECO:0000256" key="10">
    <source>
        <dbReference type="ARBA" id="ARBA00022857"/>
    </source>
</evidence>
<evidence type="ECO:0000256" key="11">
    <source>
        <dbReference type="ARBA" id="ARBA00022960"/>
    </source>
</evidence>
<evidence type="ECO:0000256" key="12">
    <source>
        <dbReference type="ARBA" id="ARBA00022984"/>
    </source>
</evidence>
<dbReference type="InterPro" id="IPR011601">
    <property type="entry name" value="MurB_C"/>
</dbReference>
<evidence type="ECO:0000256" key="1">
    <source>
        <dbReference type="ARBA" id="ARBA00001974"/>
    </source>
</evidence>
<dbReference type="NCBIfam" id="TIGR00179">
    <property type="entry name" value="murB"/>
    <property type="match status" value="1"/>
</dbReference>
<dbReference type="PANTHER" id="PTHR21071">
    <property type="entry name" value="UDP-N-ACETYLENOLPYRUVOYLGLUCOSAMINE REDUCTASE"/>
    <property type="match status" value="1"/>
</dbReference>
<feature type="non-terminal residue" evidence="19">
    <location>
        <position position="336"/>
    </location>
</feature>
<dbReference type="GO" id="GO:0008762">
    <property type="term" value="F:UDP-N-acetylmuramate dehydrogenase activity"/>
    <property type="evidence" value="ECO:0007669"/>
    <property type="project" value="UniProtKB-UniRule"/>
</dbReference>
<dbReference type="Proteomes" id="UP000176221">
    <property type="component" value="Unassembled WGS sequence"/>
</dbReference>
<dbReference type="GO" id="GO:0051301">
    <property type="term" value="P:cell division"/>
    <property type="evidence" value="ECO:0007669"/>
    <property type="project" value="UniProtKB-KW"/>
</dbReference>
<evidence type="ECO:0000256" key="4">
    <source>
        <dbReference type="ARBA" id="ARBA00004752"/>
    </source>
</evidence>
<keyword evidence="15" id="KW-0961">Cell wall biogenesis/degradation</keyword>
<evidence type="ECO:0000313" key="19">
    <source>
        <dbReference type="EMBL" id="OHA32460.1"/>
    </source>
</evidence>
<dbReference type="Pfam" id="PF02873">
    <property type="entry name" value="MurB_C"/>
    <property type="match status" value="1"/>
</dbReference>
<dbReference type="GO" id="GO:0071949">
    <property type="term" value="F:FAD binding"/>
    <property type="evidence" value="ECO:0007669"/>
    <property type="project" value="InterPro"/>
</dbReference>
<dbReference type="InterPro" id="IPR006094">
    <property type="entry name" value="Oxid_FAD_bind_N"/>
</dbReference>
<dbReference type="GO" id="GO:0008360">
    <property type="term" value="P:regulation of cell shape"/>
    <property type="evidence" value="ECO:0007669"/>
    <property type="project" value="UniProtKB-KW"/>
</dbReference>
<dbReference type="InterPro" id="IPR016169">
    <property type="entry name" value="FAD-bd_PCMH_sub2"/>
</dbReference>
<comment type="catalytic activity">
    <reaction evidence="16">
        <text>UDP-N-acetyl-alpha-D-muramate + NADP(+) = UDP-N-acetyl-3-O-(1-carboxyvinyl)-alpha-D-glucosamine + NADPH + H(+)</text>
        <dbReference type="Rhea" id="RHEA:12248"/>
        <dbReference type="ChEBI" id="CHEBI:15378"/>
        <dbReference type="ChEBI" id="CHEBI:57783"/>
        <dbReference type="ChEBI" id="CHEBI:58349"/>
        <dbReference type="ChEBI" id="CHEBI:68483"/>
        <dbReference type="ChEBI" id="CHEBI:70757"/>
        <dbReference type="EC" id="1.3.1.98"/>
    </reaction>
</comment>
<protein>
    <recommendedName>
        <fullName evidence="5 17">UDP-N-acetylmuramate dehydrogenase</fullName>
        <ecNumber evidence="5 17">1.3.1.98</ecNumber>
    </recommendedName>
</protein>
<dbReference type="AlphaFoldDB" id="A0A1G2N8Q6"/>
<dbReference type="InterPro" id="IPR036318">
    <property type="entry name" value="FAD-bd_PCMH-like_sf"/>
</dbReference>
<comment type="function">
    <text evidence="2">Cell wall formation.</text>
</comment>
<gene>
    <name evidence="19" type="ORF">A2928_03420</name>
</gene>
<keyword evidence="11" id="KW-0133">Cell shape</keyword>
<evidence type="ECO:0000256" key="5">
    <source>
        <dbReference type="ARBA" id="ARBA00012518"/>
    </source>
</evidence>
<evidence type="ECO:0000256" key="7">
    <source>
        <dbReference type="ARBA" id="ARBA00022618"/>
    </source>
</evidence>
<dbReference type="STRING" id="1802319.A2928_03420"/>
<feature type="domain" description="FAD-binding PCMH-type" evidence="18">
    <location>
        <begin position="16"/>
        <end position="188"/>
    </location>
</feature>
<proteinExistence type="inferred from homology"/>
<organism evidence="19 20">
    <name type="scientific">Candidatus Taylorbacteria bacterium RIFCSPLOWO2_01_FULL_45_15b</name>
    <dbReference type="NCBI Taxonomy" id="1802319"/>
    <lineage>
        <taxon>Bacteria</taxon>
        <taxon>Candidatus Tayloriibacteriota</taxon>
    </lineage>
</organism>
<keyword evidence="7" id="KW-0132">Cell division</keyword>
<keyword evidence="8" id="KW-0285">Flavoprotein</keyword>
<reference evidence="19 20" key="1">
    <citation type="journal article" date="2016" name="Nat. Commun.">
        <title>Thousands of microbial genomes shed light on interconnected biogeochemical processes in an aquifer system.</title>
        <authorList>
            <person name="Anantharaman K."/>
            <person name="Brown C.T."/>
            <person name="Hug L.A."/>
            <person name="Sharon I."/>
            <person name="Castelle C.J."/>
            <person name="Probst A.J."/>
            <person name="Thomas B.C."/>
            <person name="Singh A."/>
            <person name="Wilkins M.J."/>
            <person name="Karaoz U."/>
            <person name="Brodie E.L."/>
            <person name="Williams K.H."/>
            <person name="Hubbard S.S."/>
            <person name="Banfield J.F."/>
        </authorList>
    </citation>
    <scope>NUCLEOTIDE SEQUENCE [LARGE SCALE GENOMIC DNA]</scope>
</reference>
<evidence type="ECO:0000256" key="9">
    <source>
        <dbReference type="ARBA" id="ARBA00022827"/>
    </source>
</evidence>
<evidence type="ECO:0000256" key="15">
    <source>
        <dbReference type="ARBA" id="ARBA00023316"/>
    </source>
</evidence>
<evidence type="ECO:0000259" key="18">
    <source>
        <dbReference type="PROSITE" id="PS51387"/>
    </source>
</evidence>
<dbReference type="Gene3D" id="3.30.465.10">
    <property type="match status" value="1"/>
</dbReference>
<evidence type="ECO:0000256" key="8">
    <source>
        <dbReference type="ARBA" id="ARBA00022630"/>
    </source>
</evidence>
<dbReference type="InterPro" id="IPR016166">
    <property type="entry name" value="FAD-bd_PCMH"/>
</dbReference>
<comment type="caution">
    <text evidence="19">The sequence shown here is derived from an EMBL/GenBank/DDBJ whole genome shotgun (WGS) entry which is preliminary data.</text>
</comment>
<dbReference type="InterPro" id="IPR016167">
    <property type="entry name" value="FAD-bd_PCMH_sub1"/>
</dbReference>
<keyword evidence="10" id="KW-0521">NADP</keyword>
<dbReference type="NCBIfam" id="NF000755">
    <property type="entry name" value="PRK00046.1"/>
    <property type="match status" value="1"/>
</dbReference>
<comment type="pathway">
    <text evidence="4">Cell wall biogenesis; peptidoglycan biosynthesis.</text>
</comment>
<evidence type="ECO:0000256" key="13">
    <source>
        <dbReference type="ARBA" id="ARBA00023002"/>
    </source>
</evidence>
<evidence type="ECO:0000256" key="2">
    <source>
        <dbReference type="ARBA" id="ARBA00003921"/>
    </source>
</evidence>
<dbReference type="EMBL" id="MHRX01000046">
    <property type="protein sequence ID" value="OHA32460.1"/>
    <property type="molecule type" value="Genomic_DNA"/>
</dbReference>
<dbReference type="NCBIfam" id="NF010478">
    <property type="entry name" value="PRK13903.1"/>
    <property type="match status" value="1"/>
</dbReference>
<evidence type="ECO:0000313" key="20">
    <source>
        <dbReference type="Proteomes" id="UP000176221"/>
    </source>
</evidence>
<dbReference type="Gene3D" id="3.90.78.10">
    <property type="entry name" value="UDP-N-acetylenolpyruvoylglucosamine reductase, C-terminal domain"/>
    <property type="match status" value="1"/>
</dbReference>